<reference evidence="6 7" key="1">
    <citation type="journal article" date="2018" name="New Phytol.">
        <title>Comparative genomics and transcriptomics depict ericoid mycorrhizal fungi as versatile saprotrophs and plant mutualists.</title>
        <authorList>
            <person name="Martino E."/>
            <person name="Morin E."/>
            <person name="Grelet G.A."/>
            <person name="Kuo A."/>
            <person name="Kohler A."/>
            <person name="Daghino S."/>
            <person name="Barry K.W."/>
            <person name="Cichocki N."/>
            <person name="Clum A."/>
            <person name="Dockter R.B."/>
            <person name="Hainaut M."/>
            <person name="Kuo R.C."/>
            <person name="LaButti K."/>
            <person name="Lindahl B.D."/>
            <person name="Lindquist E.A."/>
            <person name="Lipzen A."/>
            <person name="Khouja H.R."/>
            <person name="Magnuson J."/>
            <person name="Murat C."/>
            <person name="Ohm R.A."/>
            <person name="Singer S.W."/>
            <person name="Spatafora J.W."/>
            <person name="Wang M."/>
            <person name="Veneault-Fourrey C."/>
            <person name="Henrissat B."/>
            <person name="Grigoriev I.V."/>
            <person name="Martin F.M."/>
            <person name="Perotto S."/>
        </authorList>
    </citation>
    <scope>NUCLEOTIDE SEQUENCE [LARGE SCALE GENOMIC DNA]</scope>
    <source>
        <strain evidence="6 7">ATCC 22711</strain>
    </source>
</reference>
<protein>
    <recommendedName>
        <fullName evidence="5">PROP1-like PPR domain-containing protein</fullName>
    </recommendedName>
</protein>
<evidence type="ECO:0000313" key="7">
    <source>
        <dbReference type="Proteomes" id="UP000241818"/>
    </source>
</evidence>
<keyword evidence="7" id="KW-1185">Reference proteome</keyword>
<dbReference type="OrthoDB" id="185373at2759"/>
<gene>
    <name evidence="6" type="ORF">M430DRAFT_33229</name>
</gene>
<feature type="compositionally biased region" description="Polar residues" evidence="4">
    <location>
        <begin position="120"/>
        <end position="129"/>
    </location>
</feature>
<name>A0A2T3BB58_AMORE</name>
<feature type="repeat" description="PPR" evidence="3">
    <location>
        <begin position="523"/>
        <end position="557"/>
    </location>
</feature>
<evidence type="ECO:0000256" key="3">
    <source>
        <dbReference type="PROSITE-ProRule" id="PRU00708"/>
    </source>
</evidence>
<dbReference type="EMBL" id="KZ679007">
    <property type="protein sequence ID" value="PSS25567.1"/>
    <property type="molecule type" value="Genomic_DNA"/>
</dbReference>
<dbReference type="Pfam" id="PF17177">
    <property type="entry name" value="PPR_long"/>
    <property type="match status" value="1"/>
</dbReference>
<evidence type="ECO:0000256" key="2">
    <source>
        <dbReference type="ARBA" id="ARBA00022737"/>
    </source>
</evidence>
<feature type="repeat" description="PPR" evidence="3">
    <location>
        <begin position="665"/>
        <end position="700"/>
    </location>
</feature>
<dbReference type="Gene3D" id="1.25.40.10">
    <property type="entry name" value="Tetratricopeptide repeat domain"/>
    <property type="match status" value="2"/>
</dbReference>
<dbReference type="Proteomes" id="UP000241818">
    <property type="component" value="Unassembled WGS sequence"/>
</dbReference>
<dbReference type="Pfam" id="PF01535">
    <property type="entry name" value="PPR"/>
    <property type="match status" value="2"/>
</dbReference>
<evidence type="ECO:0000259" key="5">
    <source>
        <dbReference type="Pfam" id="PF17177"/>
    </source>
</evidence>
<organism evidence="6 7">
    <name type="scientific">Amorphotheca resinae ATCC 22711</name>
    <dbReference type="NCBI Taxonomy" id="857342"/>
    <lineage>
        <taxon>Eukaryota</taxon>
        <taxon>Fungi</taxon>
        <taxon>Dikarya</taxon>
        <taxon>Ascomycota</taxon>
        <taxon>Pezizomycotina</taxon>
        <taxon>Leotiomycetes</taxon>
        <taxon>Helotiales</taxon>
        <taxon>Amorphothecaceae</taxon>
        <taxon>Amorphotheca</taxon>
    </lineage>
</organism>
<dbReference type="PROSITE" id="PS51375">
    <property type="entry name" value="PPR"/>
    <property type="match status" value="2"/>
</dbReference>
<dbReference type="FunCoup" id="A0A2T3BB58">
    <property type="interactions" value="69"/>
</dbReference>
<sequence>MLERTAGCLESGSLRRLLPGPRKPLKSRRMLHSGFWNHNSVEPELSPLYSALLRGPESADQDGEIQNQTPSTLQAGFLLDFLYPAGTLNFLRQYSGWGIDRQDGRQTRFGIRRLGQRLYTSSATDSSGAENAAIAPEAPVRTQDSLSGKRAETDEPDQDVIMGGQAAQSLRKIMVLTRSQDYEEAWRQYLLLGDSEKNELQRELMQYMSTSGRVLEAERAIEIFEQLDEANRDADAYSIVVRSYLRLRNLPDAVKLYNEALRNLQFPAGASELLSYMIENSLWSQAIGFWKDFQSFRDHSPGLSYNIFSTSQNLSNLIGQAIGLAEYVNERMKTAPESTELITFTSKIVRRALLNPEVDERRFEKLLSFLQEWNLDTAEIYERAFEMLVETKQTRFAVNCYRKVRREREVKFSRPTLHSLLTVFCNNHSVLGMQQILDDFFRFYSKPTRFAYRKCMTEFAAQGDAKTVHALFEQYVARFESKNRLLDAGDIAPILHVHAKRGELAEVIKYFNQLQDVYKLQPNLLCWNILIDAYAKVHDTEGAFESFEKLLDSDYLQPDHYTFGTVMGIYATHGDLDRVVEIYRLASSMKIEKSAAMVDCVVLAHIQDERLQQAEKICEDALGMNLKGSKIRMWNYLLHAYAMRRDLVNVNRLLRRMSEAGLDYDQHTYSALMQALAMVKQPDRAYAILQDVMRDAGVRVTSLHYAVVMGGYIANGEYRKVFHLQNRMKRRGIRNSASTKFIAMKAADAEDQKLLESGTEKEQGQRALQMFQEVLNSMDQQDISASPQKGTHRMPRHIAYTSMFYSYVMFVLGQSNETETVEELYNQFIRTLPEDARDSPPIAVLSAMMLTKLRNRDSKGVQECWDLAVAKAKAQGVPLRPLGRAAQSESAQLDSFDTSSTYESPKIVPLHQLDLSRSLSTYMISLARQGRSDDIPSVVNGLLEEGFLLDNKNWNLYIQLLAQRYRYKLAFELCEEKLMDGWTGWARLRWQEPVRNRLPIEVRNKKKEPKHLRPNSSTLLFLARGFLELQAMSAESRASQTLLEDLQRTCPRTLLAIRTMQRTDNALEREILRGY</sequence>
<keyword evidence="2" id="KW-0677">Repeat</keyword>
<dbReference type="RefSeq" id="XP_024724166.1">
    <property type="nucleotide sequence ID" value="XM_024866321.1"/>
</dbReference>
<evidence type="ECO:0000256" key="4">
    <source>
        <dbReference type="SAM" id="MobiDB-lite"/>
    </source>
</evidence>
<dbReference type="InterPro" id="IPR011990">
    <property type="entry name" value="TPR-like_helical_dom_sf"/>
</dbReference>
<dbReference type="InterPro" id="IPR033443">
    <property type="entry name" value="PROP1-like_PPR_dom"/>
</dbReference>
<feature type="region of interest" description="Disordered" evidence="4">
    <location>
        <begin position="120"/>
        <end position="159"/>
    </location>
</feature>
<dbReference type="SUPFAM" id="SSF48452">
    <property type="entry name" value="TPR-like"/>
    <property type="match status" value="1"/>
</dbReference>
<dbReference type="AlphaFoldDB" id="A0A2T3BB58"/>
<dbReference type="STRING" id="857342.A0A2T3BB58"/>
<dbReference type="PANTHER" id="PTHR46128">
    <property type="entry name" value="MITOCHONDRIAL GROUP I INTRON SPLICING FACTOR CCM1"/>
    <property type="match status" value="1"/>
</dbReference>
<feature type="domain" description="PROP1-like PPR" evidence="5">
    <location>
        <begin position="531"/>
        <end position="695"/>
    </location>
</feature>
<dbReference type="InterPro" id="IPR002885">
    <property type="entry name" value="PPR_rpt"/>
</dbReference>
<accession>A0A2T3BB58</accession>
<evidence type="ECO:0000256" key="1">
    <source>
        <dbReference type="ARBA" id="ARBA00007626"/>
    </source>
</evidence>
<comment type="similarity">
    <text evidence="1">Belongs to the PPR family. P subfamily.</text>
</comment>
<dbReference type="InParanoid" id="A0A2T3BB58"/>
<dbReference type="GeneID" id="36574402"/>
<proteinExistence type="inferred from homology"/>
<evidence type="ECO:0000313" key="6">
    <source>
        <dbReference type="EMBL" id="PSS25567.1"/>
    </source>
</evidence>
<dbReference type="InterPro" id="IPR050872">
    <property type="entry name" value="PPR_P_subfamily"/>
</dbReference>
<dbReference type="PANTHER" id="PTHR46128:SF329">
    <property type="entry name" value="MITOCHONDRIAL GROUP I INTRON SPLICING FACTOR DMR1"/>
    <property type="match status" value="1"/>
</dbReference>